<dbReference type="Proteomes" id="UP001403385">
    <property type="component" value="Unassembled WGS sequence"/>
</dbReference>
<proteinExistence type="predicted"/>
<evidence type="ECO:0000256" key="7">
    <source>
        <dbReference type="ARBA" id="ARBA00029829"/>
    </source>
</evidence>
<keyword evidence="4 10" id="KW-0812">Transmembrane</keyword>
<feature type="coiled-coil region" evidence="9">
    <location>
        <begin position="129"/>
        <end position="156"/>
    </location>
</feature>
<dbReference type="GO" id="GO:0005886">
    <property type="term" value="C:plasma membrane"/>
    <property type="evidence" value="ECO:0007669"/>
    <property type="project" value="UniProtKB-SubCell"/>
</dbReference>
<dbReference type="GO" id="GO:0016989">
    <property type="term" value="F:sigma factor antagonist activity"/>
    <property type="evidence" value="ECO:0007669"/>
    <property type="project" value="TreeGrafter"/>
</dbReference>
<dbReference type="Gene3D" id="1.10.10.1320">
    <property type="entry name" value="Anti-sigma factor, zinc-finger domain"/>
    <property type="match status" value="1"/>
</dbReference>
<keyword evidence="5 10" id="KW-1133">Transmembrane helix</keyword>
<keyword evidence="13" id="KW-1185">Reference proteome</keyword>
<dbReference type="GO" id="GO:0006417">
    <property type="term" value="P:regulation of translation"/>
    <property type="evidence" value="ECO:0007669"/>
    <property type="project" value="TreeGrafter"/>
</dbReference>
<keyword evidence="3" id="KW-1003">Cell membrane</keyword>
<dbReference type="InterPro" id="IPR051474">
    <property type="entry name" value="Anti-sigma-K/W_factor"/>
</dbReference>
<evidence type="ECO:0000256" key="3">
    <source>
        <dbReference type="ARBA" id="ARBA00022475"/>
    </source>
</evidence>
<evidence type="ECO:0000256" key="5">
    <source>
        <dbReference type="ARBA" id="ARBA00022989"/>
    </source>
</evidence>
<dbReference type="Pfam" id="PF10099">
    <property type="entry name" value="RskA_C"/>
    <property type="match status" value="1"/>
</dbReference>
<evidence type="ECO:0000256" key="1">
    <source>
        <dbReference type="ARBA" id="ARBA00004167"/>
    </source>
</evidence>
<evidence type="ECO:0000256" key="10">
    <source>
        <dbReference type="SAM" id="Phobius"/>
    </source>
</evidence>
<dbReference type="InterPro" id="IPR041916">
    <property type="entry name" value="Anti_sigma_zinc_sf"/>
</dbReference>
<evidence type="ECO:0000256" key="9">
    <source>
        <dbReference type="SAM" id="Coils"/>
    </source>
</evidence>
<organism evidence="12 13">
    <name type="scientific">Rapidithrix thailandica</name>
    <dbReference type="NCBI Taxonomy" id="413964"/>
    <lineage>
        <taxon>Bacteria</taxon>
        <taxon>Pseudomonadati</taxon>
        <taxon>Bacteroidota</taxon>
        <taxon>Cytophagia</taxon>
        <taxon>Cytophagales</taxon>
        <taxon>Flammeovirgaceae</taxon>
        <taxon>Rapidithrix</taxon>
    </lineage>
</organism>
<protein>
    <recommendedName>
        <fullName evidence="8">Regulator of SigK</fullName>
    </recommendedName>
    <alternativeName>
        <fullName evidence="7">Sigma-K anti-sigma factor RskA</fullName>
    </alternativeName>
</protein>
<feature type="transmembrane region" description="Helical" evidence="10">
    <location>
        <begin position="96"/>
        <end position="119"/>
    </location>
</feature>
<dbReference type="AlphaFoldDB" id="A0AAW9SDJ8"/>
<sequence>MNIKDYIASGILEAYVLDQLSEKERMEVLQLTQAYPEIREELNKIESAFEELAFQTAITPGAHVKDKILSHLEQNEPYTPVKWSHKKVRSQTIGNAFRLALAASVSIALVASILAGVFWNKWKSTEDKLKGLLAQNQEIASEYNQVQQRLAQIESDLKVVNNPAFHRVRLQGTGQSPESEVQVYWNPSSQEVYLNVLKLQKLSEDNQYQLWAIIEGKPVDAGVFDLAISTLLKMKSVGNASAFAITIEPKGGSATPSLHTMQAIGNTEG</sequence>
<accession>A0AAW9SDJ8</accession>
<feature type="domain" description="Anti-sigma K factor RskA C-terminal" evidence="11">
    <location>
        <begin position="107"/>
        <end position="261"/>
    </location>
</feature>
<dbReference type="PANTHER" id="PTHR37461:SF1">
    <property type="entry name" value="ANTI-SIGMA-K FACTOR RSKA"/>
    <property type="match status" value="1"/>
</dbReference>
<dbReference type="PANTHER" id="PTHR37461">
    <property type="entry name" value="ANTI-SIGMA-K FACTOR RSKA"/>
    <property type="match status" value="1"/>
</dbReference>
<evidence type="ECO:0000259" key="11">
    <source>
        <dbReference type="Pfam" id="PF10099"/>
    </source>
</evidence>
<dbReference type="EMBL" id="JBDKWZ010000018">
    <property type="protein sequence ID" value="MEN7551004.1"/>
    <property type="molecule type" value="Genomic_DNA"/>
</dbReference>
<evidence type="ECO:0000256" key="6">
    <source>
        <dbReference type="ARBA" id="ARBA00023136"/>
    </source>
</evidence>
<evidence type="ECO:0000256" key="8">
    <source>
        <dbReference type="ARBA" id="ARBA00030803"/>
    </source>
</evidence>
<reference evidence="12 13" key="1">
    <citation type="submission" date="2024-04" db="EMBL/GenBank/DDBJ databases">
        <title>Novel genus in family Flammeovirgaceae.</title>
        <authorList>
            <person name="Nguyen T.H."/>
            <person name="Vuong T.Q."/>
            <person name="Le H."/>
            <person name="Kim S.-G."/>
        </authorList>
    </citation>
    <scope>NUCLEOTIDE SEQUENCE [LARGE SCALE GENOMIC DNA]</scope>
    <source>
        <strain evidence="12 13">JCM 23209</strain>
    </source>
</reference>
<evidence type="ECO:0000256" key="2">
    <source>
        <dbReference type="ARBA" id="ARBA00004236"/>
    </source>
</evidence>
<name>A0AAW9SDJ8_9BACT</name>
<evidence type="ECO:0000256" key="4">
    <source>
        <dbReference type="ARBA" id="ARBA00022692"/>
    </source>
</evidence>
<dbReference type="RefSeq" id="WP_346823786.1">
    <property type="nucleotide sequence ID" value="NZ_JBDKWZ010000018.1"/>
</dbReference>
<evidence type="ECO:0000313" key="13">
    <source>
        <dbReference type="Proteomes" id="UP001403385"/>
    </source>
</evidence>
<evidence type="ECO:0000313" key="12">
    <source>
        <dbReference type="EMBL" id="MEN7551004.1"/>
    </source>
</evidence>
<keyword evidence="6 10" id="KW-0472">Membrane</keyword>
<comment type="subcellular location">
    <subcellularLocation>
        <location evidence="2">Cell membrane</location>
    </subcellularLocation>
    <subcellularLocation>
        <location evidence="1">Membrane</location>
        <topology evidence="1">Single-pass membrane protein</topology>
    </subcellularLocation>
</comment>
<comment type="caution">
    <text evidence="12">The sequence shown here is derived from an EMBL/GenBank/DDBJ whole genome shotgun (WGS) entry which is preliminary data.</text>
</comment>
<dbReference type="InterPro" id="IPR018764">
    <property type="entry name" value="RskA_C"/>
</dbReference>
<keyword evidence="9" id="KW-0175">Coiled coil</keyword>
<gene>
    <name evidence="12" type="ORF">AAG747_23990</name>
</gene>